<proteinExistence type="predicted"/>
<feature type="signal peptide" evidence="1">
    <location>
        <begin position="1"/>
        <end position="22"/>
    </location>
</feature>
<dbReference type="PANTHER" id="PTHR11439:SF450">
    <property type="entry name" value="REVERSE TRANSCRIPTASE TY1_COPIA-TYPE DOMAIN-CONTAINING PROTEIN"/>
    <property type="match status" value="1"/>
</dbReference>
<evidence type="ECO:0000256" key="1">
    <source>
        <dbReference type="SAM" id="SignalP"/>
    </source>
</evidence>
<dbReference type="Proteomes" id="UP000235145">
    <property type="component" value="Unassembled WGS sequence"/>
</dbReference>
<keyword evidence="1" id="KW-0732">Signal</keyword>
<evidence type="ECO:0000313" key="2">
    <source>
        <dbReference type="EMBL" id="KAJ0188698.1"/>
    </source>
</evidence>
<dbReference type="CDD" id="cd09272">
    <property type="entry name" value="RNase_HI_RT_Ty1"/>
    <property type="match status" value="1"/>
</dbReference>
<name>A0A9R1UK93_LACSA</name>
<dbReference type="EMBL" id="NBSK02000009">
    <property type="protein sequence ID" value="KAJ0188698.1"/>
    <property type="molecule type" value="Genomic_DNA"/>
</dbReference>
<sequence length="151" mass="16912">MPNLLALLSLWAALSLLVTTLGDCALFALISSNSWCTTICYFIPPGYYYVVKKVCQFMHSQLLTTHRRLKEFYDILKALALSVCVSRLHTTLPLMLMVMVGCPDDRRSTRGYGIYLGMNLVSWSASKQKTVSRSSTEAEYKALANTITNIT</sequence>
<protein>
    <submittedName>
        <fullName evidence="2">Uncharacterized protein</fullName>
    </submittedName>
</protein>
<organism evidence="2 3">
    <name type="scientific">Lactuca sativa</name>
    <name type="common">Garden lettuce</name>
    <dbReference type="NCBI Taxonomy" id="4236"/>
    <lineage>
        <taxon>Eukaryota</taxon>
        <taxon>Viridiplantae</taxon>
        <taxon>Streptophyta</taxon>
        <taxon>Embryophyta</taxon>
        <taxon>Tracheophyta</taxon>
        <taxon>Spermatophyta</taxon>
        <taxon>Magnoliopsida</taxon>
        <taxon>eudicotyledons</taxon>
        <taxon>Gunneridae</taxon>
        <taxon>Pentapetalae</taxon>
        <taxon>asterids</taxon>
        <taxon>campanulids</taxon>
        <taxon>Asterales</taxon>
        <taxon>Asteraceae</taxon>
        <taxon>Cichorioideae</taxon>
        <taxon>Cichorieae</taxon>
        <taxon>Lactucinae</taxon>
        <taxon>Lactuca</taxon>
    </lineage>
</organism>
<dbReference type="PANTHER" id="PTHR11439">
    <property type="entry name" value="GAG-POL-RELATED RETROTRANSPOSON"/>
    <property type="match status" value="1"/>
</dbReference>
<accession>A0A9R1UK93</accession>
<gene>
    <name evidence="2" type="ORF">LSAT_V11C900504740</name>
</gene>
<keyword evidence="3" id="KW-1185">Reference proteome</keyword>
<evidence type="ECO:0000313" key="3">
    <source>
        <dbReference type="Proteomes" id="UP000235145"/>
    </source>
</evidence>
<feature type="chain" id="PRO_5040237404" evidence="1">
    <location>
        <begin position="23"/>
        <end position="151"/>
    </location>
</feature>
<reference evidence="2 3" key="1">
    <citation type="journal article" date="2017" name="Nat. Commun.">
        <title>Genome assembly with in vitro proximity ligation data and whole-genome triplication in lettuce.</title>
        <authorList>
            <person name="Reyes-Chin-Wo S."/>
            <person name="Wang Z."/>
            <person name="Yang X."/>
            <person name="Kozik A."/>
            <person name="Arikit S."/>
            <person name="Song C."/>
            <person name="Xia L."/>
            <person name="Froenicke L."/>
            <person name="Lavelle D.O."/>
            <person name="Truco M.J."/>
            <person name="Xia R."/>
            <person name="Zhu S."/>
            <person name="Xu C."/>
            <person name="Xu H."/>
            <person name="Xu X."/>
            <person name="Cox K."/>
            <person name="Korf I."/>
            <person name="Meyers B.C."/>
            <person name="Michelmore R.W."/>
        </authorList>
    </citation>
    <scope>NUCLEOTIDE SEQUENCE [LARGE SCALE GENOMIC DNA]</scope>
    <source>
        <strain evidence="3">cv. Salinas</strain>
        <tissue evidence="2">Seedlings</tissue>
    </source>
</reference>
<comment type="caution">
    <text evidence="2">The sequence shown here is derived from an EMBL/GenBank/DDBJ whole genome shotgun (WGS) entry which is preliminary data.</text>
</comment>
<dbReference type="AlphaFoldDB" id="A0A9R1UK93"/>